<reference evidence="3" key="1">
    <citation type="submission" date="2024-05" db="EMBL/GenBank/DDBJ databases">
        <authorList>
            <person name="Yu L."/>
        </authorList>
    </citation>
    <scope>NUCLEOTIDE SEQUENCE</scope>
    <source>
        <strain evidence="3">G08B096</strain>
    </source>
</reference>
<keyword evidence="2" id="KW-1133">Transmembrane helix</keyword>
<keyword evidence="2" id="KW-0812">Transmembrane</keyword>
<dbReference type="RefSeq" id="WP_350348058.1">
    <property type="nucleotide sequence ID" value="NZ_CP158374.1"/>
</dbReference>
<feature type="transmembrane region" description="Helical" evidence="2">
    <location>
        <begin position="60"/>
        <end position="85"/>
    </location>
</feature>
<dbReference type="AlphaFoldDB" id="A0AAU7W7T6"/>
<evidence type="ECO:0000313" key="3">
    <source>
        <dbReference type="EMBL" id="XBX82037.1"/>
    </source>
</evidence>
<proteinExistence type="predicted"/>
<name>A0AAU7W7T6_9MICO</name>
<accession>A0AAU7W7T6</accession>
<evidence type="ECO:0000256" key="2">
    <source>
        <dbReference type="SAM" id="Phobius"/>
    </source>
</evidence>
<organism evidence="3">
    <name type="scientific">Agromyces sp. G08B096</name>
    <dbReference type="NCBI Taxonomy" id="3156399"/>
    <lineage>
        <taxon>Bacteria</taxon>
        <taxon>Bacillati</taxon>
        <taxon>Actinomycetota</taxon>
        <taxon>Actinomycetes</taxon>
        <taxon>Micrococcales</taxon>
        <taxon>Microbacteriaceae</taxon>
        <taxon>Agromyces</taxon>
    </lineage>
</organism>
<protein>
    <submittedName>
        <fullName evidence="3">Uncharacterized protein</fullName>
    </submittedName>
</protein>
<dbReference type="EMBL" id="CP158374">
    <property type="protein sequence ID" value="XBX82037.1"/>
    <property type="molecule type" value="Genomic_DNA"/>
</dbReference>
<evidence type="ECO:0000256" key="1">
    <source>
        <dbReference type="SAM" id="MobiDB-lite"/>
    </source>
</evidence>
<keyword evidence="2" id="KW-0472">Membrane</keyword>
<feature type="region of interest" description="Disordered" evidence="1">
    <location>
        <begin position="104"/>
        <end position="124"/>
    </location>
</feature>
<sequence>MSARVAAITALAALAVVGLALLQWGAQLMNGPGPQMSWQGDEPPAEVIDFFAWQSFGYTFVLPGSATLTAASLLALLVVGAHALARRSAQRAADRDADAAADAELLRDAHDQRTGVDAEIGRDD</sequence>
<gene>
    <name evidence="3" type="ORF">ABIQ69_15690</name>
</gene>